<organism evidence="2">
    <name type="scientific">marine sediment metagenome</name>
    <dbReference type="NCBI Taxonomy" id="412755"/>
    <lineage>
        <taxon>unclassified sequences</taxon>
        <taxon>metagenomes</taxon>
        <taxon>ecological metagenomes</taxon>
    </lineage>
</organism>
<accession>X1HS93</accession>
<feature type="transmembrane region" description="Helical" evidence="1">
    <location>
        <begin position="127"/>
        <end position="150"/>
    </location>
</feature>
<dbReference type="AlphaFoldDB" id="X1HS93"/>
<protein>
    <submittedName>
        <fullName evidence="2">Uncharacterized protein</fullName>
    </submittedName>
</protein>
<keyword evidence="1" id="KW-1133">Transmembrane helix</keyword>
<keyword evidence="1" id="KW-0472">Membrane</keyword>
<feature type="transmembrane region" description="Helical" evidence="1">
    <location>
        <begin position="156"/>
        <end position="176"/>
    </location>
</feature>
<reference evidence="2" key="1">
    <citation type="journal article" date="2014" name="Front. Microbiol.">
        <title>High frequency of phylogenetically diverse reductive dehalogenase-homologous genes in deep subseafloor sedimentary metagenomes.</title>
        <authorList>
            <person name="Kawai M."/>
            <person name="Futagami T."/>
            <person name="Toyoda A."/>
            <person name="Takaki Y."/>
            <person name="Nishi S."/>
            <person name="Hori S."/>
            <person name="Arai W."/>
            <person name="Tsubouchi T."/>
            <person name="Morono Y."/>
            <person name="Uchiyama I."/>
            <person name="Ito T."/>
            <person name="Fujiyama A."/>
            <person name="Inagaki F."/>
            <person name="Takami H."/>
        </authorList>
    </citation>
    <scope>NUCLEOTIDE SEQUENCE</scope>
    <source>
        <strain evidence="2">Expedition CK06-06</strain>
    </source>
</reference>
<feature type="non-terminal residue" evidence="2">
    <location>
        <position position="1"/>
    </location>
</feature>
<evidence type="ECO:0000256" key="1">
    <source>
        <dbReference type="SAM" id="Phobius"/>
    </source>
</evidence>
<name>X1HS93_9ZZZZ</name>
<comment type="caution">
    <text evidence="2">The sequence shown here is derived from an EMBL/GenBank/DDBJ whole genome shotgun (WGS) entry which is preliminary data.</text>
</comment>
<gene>
    <name evidence="2" type="ORF">S03H2_39269</name>
</gene>
<dbReference type="EMBL" id="BARU01024264">
    <property type="protein sequence ID" value="GAH48148.1"/>
    <property type="molecule type" value="Genomic_DNA"/>
</dbReference>
<keyword evidence="1" id="KW-0812">Transmembrane</keyword>
<evidence type="ECO:0000313" key="2">
    <source>
        <dbReference type="EMBL" id="GAH48148.1"/>
    </source>
</evidence>
<sequence length="180" mass="21674">KLEKINKKKWSEKIMIENSNCMSCSKYNIAEFKRNILRNKPICEFYVQKILNDNFCVHFDGLSKFNRIPYYKRETINPQTSLSQNYDFNVFSRRYLKLQEEVNQLKRTIQPKREKKQKNTRNKNFDIVINHIMTIFLIVPMILFCAWYISDLRFNTSVGIIIATTFIFSMIIYLIWAKIS</sequence>
<proteinExistence type="predicted"/>